<dbReference type="PANTHER" id="PTHR14239:SF10">
    <property type="entry name" value="REDUCTASE"/>
    <property type="match status" value="1"/>
</dbReference>
<dbReference type="SUPFAM" id="SSF51735">
    <property type="entry name" value="NAD(P)-binding Rossmann-fold domains"/>
    <property type="match status" value="1"/>
</dbReference>
<evidence type="ECO:0000256" key="1">
    <source>
        <dbReference type="ARBA" id="ARBA00023002"/>
    </source>
</evidence>
<keyword evidence="4" id="KW-1185">Reference proteome</keyword>
<evidence type="ECO:0000259" key="2">
    <source>
        <dbReference type="Pfam" id="PF03807"/>
    </source>
</evidence>
<keyword evidence="1" id="KW-0560">Oxidoreductase</keyword>
<sequence length="212" mass="21380">MTTAIIGTGNIGSRLAADLIEGGVDLLLAGTDLAGTQALVAKLGERATAVTVDQAVDQADVIIFAVWLDTTKQLLAEYGDQLSGKILVDPSNPIAPAGDGGFVKTIPADQSAGQILAALVPANAKLVKAFGTLSAESLGSASRRTPELAVGFYAADDEAAGKTVAELITAAGFDPVPVGGLDQSIRIEVFGDLHEFGALGKVVGRTAALAAL</sequence>
<dbReference type="InterPro" id="IPR036291">
    <property type="entry name" value="NAD(P)-bd_dom_sf"/>
</dbReference>
<gene>
    <name evidence="3" type="ORF">F3087_08475</name>
</gene>
<dbReference type="OrthoDB" id="5738121at2"/>
<dbReference type="AlphaFoldDB" id="A0A5N0EHZ4"/>
<name>A0A5N0EHZ4_9NOCA</name>
<dbReference type="InterPro" id="IPR028939">
    <property type="entry name" value="P5C_Rdtase_cat_N"/>
</dbReference>
<comment type="caution">
    <text evidence="3">The sequence shown here is derived from an EMBL/GenBank/DDBJ whole genome shotgun (WGS) entry which is preliminary data.</text>
</comment>
<dbReference type="PANTHER" id="PTHR14239">
    <property type="entry name" value="DUDULIN-RELATED"/>
    <property type="match status" value="1"/>
</dbReference>
<dbReference type="GO" id="GO:0016491">
    <property type="term" value="F:oxidoreductase activity"/>
    <property type="evidence" value="ECO:0007669"/>
    <property type="project" value="UniProtKB-KW"/>
</dbReference>
<evidence type="ECO:0000313" key="3">
    <source>
        <dbReference type="EMBL" id="KAA8889017.1"/>
    </source>
</evidence>
<evidence type="ECO:0000313" key="4">
    <source>
        <dbReference type="Proteomes" id="UP000323876"/>
    </source>
</evidence>
<dbReference type="Gene3D" id="3.40.50.720">
    <property type="entry name" value="NAD(P)-binding Rossmann-like Domain"/>
    <property type="match status" value="1"/>
</dbReference>
<proteinExistence type="predicted"/>
<dbReference type="Proteomes" id="UP000323876">
    <property type="component" value="Unassembled WGS sequence"/>
</dbReference>
<organism evidence="3 4">
    <name type="scientific">Nocardia colli</name>
    <dbReference type="NCBI Taxonomy" id="2545717"/>
    <lineage>
        <taxon>Bacteria</taxon>
        <taxon>Bacillati</taxon>
        <taxon>Actinomycetota</taxon>
        <taxon>Actinomycetes</taxon>
        <taxon>Mycobacteriales</taxon>
        <taxon>Nocardiaceae</taxon>
        <taxon>Nocardia</taxon>
    </lineage>
</organism>
<feature type="domain" description="Pyrroline-5-carboxylate reductase catalytic N-terminal" evidence="2">
    <location>
        <begin position="4"/>
        <end position="93"/>
    </location>
</feature>
<dbReference type="EMBL" id="VXLC01000003">
    <property type="protein sequence ID" value="KAA8889017.1"/>
    <property type="molecule type" value="Genomic_DNA"/>
</dbReference>
<dbReference type="RefSeq" id="WP_150401292.1">
    <property type="nucleotide sequence ID" value="NZ_VXLC01000003.1"/>
</dbReference>
<reference evidence="3 4" key="1">
    <citation type="submission" date="2019-09" db="EMBL/GenBank/DDBJ databases">
        <authorList>
            <person name="Wang X."/>
        </authorList>
    </citation>
    <scope>NUCLEOTIDE SEQUENCE [LARGE SCALE GENOMIC DNA]</scope>
    <source>
        <strain evidence="3 4">CICC 11023</strain>
    </source>
</reference>
<accession>A0A5N0EHZ4</accession>
<dbReference type="Pfam" id="PF03807">
    <property type="entry name" value="F420_oxidored"/>
    <property type="match status" value="1"/>
</dbReference>
<dbReference type="InterPro" id="IPR051267">
    <property type="entry name" value="STEAP_metalloreductase"/>
</dbReference>
<protein>
    <submittedName>
        <fullName evidence="3">NADP oxidoreductase coenzyme F420-dependent</fullName>
    </submittedName>
</protein>